<feature type="coiled-coil region" evidence="3">
    <location>
        <begin position="183"/>
        <end position="217"/>
    </location>
</feature>
<reference evidence="9" key="1">
    <citation type="submission" date="2022-11" db="EMBL/GenBank/DDBJ databases">
        <title>Minimal conservation of predation-associated metabolite biosynthetic gene clusters underscores biosynthetic potential of Myxococcota including descriptions for ten novel species: Archangium lansinium sp. nov., Myxococcus landrumus sp. nov., Nannocystis bai.</title>
        <authorList>
            <person name="Ahearne A."/>
            <person name="Stevens C."/>
            <person name="Dowd S."/>
        </authorList>
    </citation>
    <scope>NUCLEOTIDE SEQUENCE</scope>
    <source>
        <strain evidence="9">Fl3</strain>
    </source>
</reference>
<evidence type="ECO:0000259" key="7">
    <source>
        <dbReference type="Pfam" id="PF25973"/>
    </source>
</evidence>
<dbReference type="Pfam" id="PF25954">
    <property type="entry name" value="Beta-barrel_RND_2"/>
    <property type="match status" value="1"/>
</dbReference>
<feature type="domain" description="CzcB-like barrel-sandwich hybrid" evidence="7">
    <location>
        <begin position="149"/>
        <end position="275"/>
    </location>
</feature>
<dbReference type="InterPro" id="IPR058649">
    <property type="entry name" value="CzcB_C"/>
</dbReference>
<dbReference type="Pfam" id="PF25973">
    <property type="entry name" value="BSH_CzcB"/>
    <property type="match status" value="1"/>
</dbReference>
<dbReference type="InterPro" id="IPR058792">
    <property type="entry name" value="Beta-barrel_RND_2"/>
</dbReference>
<sequence>MSSSRRVRKYALGWAAAAAVLFASTFQPREAQAASARGVSQQAGAVLGSLGLGALALQRRNDHRAVGLAGIALIGGLTGAGCEPTSSAAGRRHGDHARSADRPPDAPNRVSLPASALAYIRVEPAANEPEDLSIRAPAHVAFRDTAVSRVDAPAAGRVARLLVEVGAAVKAGDPLLELRSPQASTLHLERDRARLELERAERALDRQEQMLKSGIGRELDRQVARAELEAARVADRHARRAVEMLGRSRGARVTVVAPIDGTVLRRHATVGTQVMPGGAPLLEIGDKAALWVVADVFEDDLLQVRPGTAVQLRFPADPAPVAGRVVGVGALVDVGQRRAPVYVTLADDAVTAHKLTPGMFVRADITGPAGSGVTLPKEAVLIKGDDESTAYVEVAPGVFEARRVVVGHTSGEHAQVVSGVAPGERVAVSGALLIDQQARNAL</sequence>
<evidence type="ECO:0000256" key="1">
    <source>
        <dbReference type="ARBA" id="ARBA00009477"/>
    </source>
</evidence>
<feature type="domain" description="CzcB-like C-terminal circularly permuted SH3-like" evidence="8">
    <location>
        <begin position="373"/>
        <end position="431"/>
    </location>
</feature>
<feature type="chain" id="PRO_5046133387" evidence="5">
    <location>
        <begin position="34"/>
        <end position="442"/>
    </location>
</feature>
<evidence type="ECO:0000259" key="6">
    <source>
        <dbReference type="Pfam" id="PF25954"/>
    </source>
</evidence>
<dbReference type="Pfam" id="PF25975">
    <property type="entry name" value="CzcB_C"/>
    <property type="match status" value="1"/>
</dbReference>
<feature type="signal peptide" evidence="5">
    <location>
        <begin position="1"/>
        <end position="33"/>
    </location>
</feature>
<dbReference type="SUPFAM" id="SSF111369">
    <property type="entry name" value="HlyD-like secretion proteins"/>
    <property type="match status" value="1"/>
</dbReference>
<dbReference type="RefSeq" id="WP_269033486.1">
    <property type="nucleotide sequence ID" value="NZ_CP114040.1"/>
</dbReference>
<accession>A0ABY7GVZ2</accession>
<dbReference type="InterPro" id="IPR051909">
    <property type="entry name" value="MFP_Cation_Efflux"/>
</dbReference>
<evidence type="ECO:0000313" key="10">
    <source>
        <dbReference type="Proteomes" id="UP001164459"/>
    </source>
</evidence>
<dbReference type="PANTHER" id="PTHR30097">
    <property type="entry name" value="CATION EFFLUX SYSTEM PROTEIN CUSB"/>
    <property type="match status" value="1"/>
</dbReference>
<keyword evidence="5" id="KW-0732">Signal</keyword>
<evidence type="ECO:0000259" key="8">
    <source>
        <dbReference type="Pfam" id="PF25975"/>
    </source>
</evidence>
<dbReference type="InterPro" id="IPR006143">
    <property type="entry name" value="RND_pump_MFP"/>
</dbReference>
<feature type="region of interest" description="Disordered" evidence="4">
    <location>
        <begin position="84"/>
        <end position="108"/>
    </location>
</feature>
<gene>
    <name evidence="9" type="ORF">O0S08_33465</name>
</gene>
<keyword evidence="2" id="KW-0813">Transport</keyword>
<dbReference type="NCBIfam" id="TIGR01730">
    <property type="entry name" value="RND_mfp"/>
    <property type="match status" value="1"/>
</dbReference>
<dbReference type="Gene3D" id="2.40.30.170">
    <property type="match status" value="1"/>
</dbReference>
<dbReference type="InterPro" id="IPR058647">
    <property type="entry name" value="BSH_CzcB-like"/>
</dbReference>
<dbReference type="Gene3D" id="2.40.50.100">
    <property type="match status" value="1"/>
</dbReference>
<protein>
    <submittedName>
        <fullName evidence="9">Efflux RND transporter periplasmic adaptor subunit</fullName>
    </submittedName>
</protein>
<name>A0ABY7GVZ2_9BACT</name>
<evidence type="ECO:0000256" key="2">
    <source>
        <dbReference type="ARBA" id="ARBA00022448"/>
    </source>
</evidence>
<feature type="domain" description="CusB-like beta-barrel" evidence="6">
    <location>
        <begin position="290"/>
        <end position="367"/>
    </location>
</feature>
<keyword evidence="10" id="KW-1185">Reference proteome</keyword>
<organism evidence="9 10">
    <name type="scientific">Nannocystis punicea</name>
    <dbReference type="NCBI Taxonomy" id="2995304"/>
    <lineage>
        <taxon>Bacteria</taxon>
        <taxon>Pseudomonadati</taxon>
        <taxon>Myxococcota</taxon>
        <taxon>Polyangia</taxon>
        <taxon>Nannocystales</taxon>
        <taxon>Nannocystaceae</taxon>
        <taxon>Nannocystis</taxon>
    </lineage>
</organism>
<evidence type="ECO:0000313" key="9">
    <source>
        <dbReference type="EMBL" id="WAS91122.1"/>
    </source>
</evidence>
<comment type="similarity">
    <text evidence="1">Belongs to the membrane fusion protein (MFP) (TC 8.A.1) family.</text>
</comment>
<evidence type="ECO:0000256" key="3">
    <source>
        <dbReference type="SAM" id="Coils"/>
    </source>
</evidence>
<proteinExistence type="inferred from homology"/>
<dbReference type="Gene3D" id="2.40.420.20">
    <property type="match status" value="1"/>
</dbReference>
<evidence type="ECO:0000256" key="5">
    <source>
        <dbReference type="SAM" id="SignalP"/>
    </source>
</evidence>
<dbReference type="PANTHER" id="PTHR30097:SF16">
    <property type="entry name" value="CATION EFFLUX SYSTEM (CZCB-LIKE)"/>
    <property type="match status" value="1"/>
</dbReference>
<keyword evidence="3" id="KW-0175">Coiled coil</keyword>
<dbReference type="Proteomes" id="UP001164459">
    <property type="component" value="Chromosome"/>
</dbReference>
<evidence type="ECO:0000256" key="4">
    <source>
        <dbReference type="SAM" id="MobiDB-lite"/>
    </source>
</evidence>
<dbReference type="EMBL" id="CP114040">
    <property type="protein sequence ID" value="WAS91122.1"/>
    <property type="molecule type" value="Genomic_DNA"/>
</dbReference>